<reference evidence="3 4" key="1">
    <citation type="submission" date="2020-12" db="EMBL/GenBank/DDBJ databases">
        <title>Concerted genomic and epigenomic changes stabilize Arabidopsis allopolyploids.</title>
        <authorList>
            <person name="Chen Z."/>
        </authorList>
    </citation>
    <scope>NUCLEOTIDE SEQUENCE [LARGE SCALE GENOMIC DNA]</scope>
    <source>
        <strain evidence="3">As9502</strain>
        <tissue evidence="3">Leaf</tissue>
    </source>
</reference>
<protein>
    <recommendedName>
        <fullName evidence="2">Retrovirus-related Pol polyprotein from transposon TNT 1-94-like beta-barrel domain-containing protein</fullName>
    </recommendedName>
</protein>
<organism evidence="3 4">
    <name type="scientific">Arabidopsis suecica</name>
    <name type="common">Swedish thale-cress</name>
    <name type="synonym">Cardaminopsis suecica</name>
    <dbReference type="NCBI Taxonomy" id="45249"/>
    <lineage>
        <taxon>Eukaryota</taxon>
        <taxon>Viridiplantae</taxon>
        <taxon>Streptophyta</taxon>
        <taxon>Embryophyta</taxon>
        <taxon>Tracheophyta</taxon>
        <taxon>Spermatophyta</taxon>
        <taxon>Magnoliopsida</taxon>
        <taxon>eudicotyledons</taxon>
        <taxon>Gunneridae</taxon>
        <taxon>Pentapetalae</taxon>
        <taxon>rosids</taxon>
        <taxon>malvids</taxon>
        <taxon>Brassicales</taxon>
        <taxon>Brassicaceae</taxon>
        <taxon>Camelineae</taxon>
        <taxon>Arabidopsis</taxon>
    </lineage>
</organism>
<sequence>MVQVEELTNLLHEVHAEGMRICETYQVACMIEKLHPGWNDFKNYLKLKRKRMSLEALIVRLRIESTNRKQMAVGVQIVDPNANVAELKTPNEEKWQSSKRRTKKSGRTRGMGRLKASNKNEAKVTEEDMCAVVTEANVAESHPKTWSFDTGATRHICLDRLMFSSYVKNKSDEKLFMGNSATSMIEGYGKVVLNLTYGRELILTDVVYVPDMRKNLVSGSLLSKHRFAFKIDVDKLVISKTYASDKKKKQTKTF</sequence>
<dbReference type="PANTHER" id="PTHR47592:SF24">
    <property type="entry name" value="BNACNNG30200D PROTEIN"/>
    <property type="match status" value="1"/>
</dbReference>
<dbReference type="PANTHER" id="PTHR47592">
    <property type="entry name" value="PBF68 PROTEIN"/>
    <property type="match status" value="1"/>
</dbReference>
<dbReference type="OrthoDB" id="1111176at2759"/>
<dbReference type="EMBL" id="JAEFBJ010000003">
    <property type="protein sequence ID" value="KAG7633095.1"/>
    <property type="molecule type" value="Genomic_DNA"/>
</dbReference>
<feature type="domain" description="Retrovirus-related Pol polyprotein from transposon TNT 1-94-like beta-barrel" evidence="2">
    <location>
        <begin position="146"/>
        <end position="226"/>
    </location>
</feature>
<dbReference type="Proteomes" id="UP000694251">
    <property type="component" value="Chromosome 3"/>
</dbReference>
<dbReference type="InterPro" id="IPR054722">
    <property type="entry name" value="PolX-like_BBD"/>
</dbReference>
<evidence type="ECO:0000256" key="1">
    <source>
        <dbReference type="SAM" id="MobiDB-lite"/>
    </source>
</evidence>
<feature type="compositionally biased region" description="Basic residues" evidence="1">
    <location>
        <begin position="97"/>
        <end position="112"/>
    </location>
</feature>
<proteinExistence type="predicted"/>
<comment type="caution">
    <text evidence="3">The sequence shown here is derived from an EMBL/GenBank/DDBJ whole genome shotgun (WGS) entry which is preliminary data.</text>
</comment>
<feature type="region of interest" description="Disordered" evidence="1">
    <location>
        <begin position="89"/>
        <end position="119"/>
    </location>
</feature>
<accession>A0A8T2FA19</accession>
<evidence type="ECO:0000313" key="4">
    <source>
        <dbReference type="Proteomes" id="UP000694251"/>
    </source>
</evidence>
<dbReference type="Pfam" id="PF22936">
    <property type="entry name" value="Pol_BBD"/>
    <property type="match status" value="1"/>
</dbReference>
<keyword evidence="4" id="KW-1185">Reference proteome</keyword>
<name>A0A8T2FA19_ARASU</name>
<evidence type="ECO:0000313" key="3">
    <source>
        <dbReference type="EMBL" id="KAG7633095.1"/>
    </source>
</evidence>
<gene>
    <name evidence="3" type="ORF">ISN44_As03g032540</name>
</gene>
<evidence type="ECO:0000259" key="2">
    <source>
        <dbReference type="Pfam" id="PF22936"/>
    </source>
</evidence>
<dbReference type="AlphaFoldDB" id="A0A8T2FA19"/>